<accession>A0AA37TME9</accession>
<keyword evidence="5" id="KW-1185">Reference proteome</keyword>
<feature type="DNA-binding region" description="H-T-H motif" evidence="2">
    <location>
        <begin position="38"/>
        <end position="57"/>
    </location>
</feature>
<proteinExistence type="predicted"/>
<evidence type="ECO:0000256" key="1">
    <source>
        <dbReference type="ARBA" id="ARBA00023125"/>
    </source>
</evidence>
<dbReference type="InterPro" id="IPR009057">
    <property type="entry name" value="Homeodomain-like_sf"/>
</dbReference>
<evidence type="ECO:0000259" key="3">
    <source>
        <dbReference type="PROSITE" id="PS50977"/>
    </source>
</evidence>
<dbReference type="PROSITE" id="PS50977">
    <property type="entry name" value="HTH_TETR_2"/>
    <property type="match status" value="1"/>
</dbReference>
<evidence type="ECO:0000313" key="5">
    <source>
        <dbReference type="Proteomes" id="UP001157439"/>
    </source>
</evidence>
<feature type="domain" description="HTH tetR-type" evidence="3">
    <location>
        <begin position="15"/>
        <end position="75"/>
    </location>
</feature>
<dbReference type="Pfam" id="PF00440">
    <property type="entry name" value="TetR_N"/>
    <property type="match status" value="1"/>
</dbReference>
<sequence length="241" mass="27642">MAQRKQGRRSAQEAEQTKLDILTSAAVLFCEKGYNQVSIRDISEKAGVTHSLIRHYFGPKEQVWRAIIDEIHSFVNGYGKALEDAISPSLTNNQRLYRYLCHFMAFMLMKPQLCQIMLDYIHHPQNEGEGEQAYSAHILELVDKAFTDMPDLITELADNPGQLMWRFLIHSGGAVAFRPFMGSAWPQMSDEQALLEHWKLYEQDVAQQFDITEEQRLPALTLAQLVPEVAGFTDCDKFFVR</sequence>
<dbReference type="SUPFAM" id="SSF46689">
    <property type="entry name" value="Homeodomain-like"/>
    <property type="match status" value="1"/>
</dbReference>
<evidence type="ECO:0000256" key="2">
    <source>
        <dbReference type="PROSITE-ProRule" id="PRU00335"/>
    </source>
</evidence>
<dbReference type="PANTHER" id="PTHR43479">
    <property type="entry name" value="ACREF/ENVCD OPERON REPRESSOR-RELATED"/>
    <property type="match status" value="1"/>
</dbReference>
<dbReference type="InterPro" id="IPR001647">
    <property type="entry name" value="HTH_TetR"/>
</dbReference>
<evidence type="ECO:0000313" key="4">
    <source>
        <dbReference type="EMBL" id="GLS82328.1"/>
    </source>
</evidence>
<dbReference type="AlphaFoldDB" id="A0AA37TME9"/>
<dbReference type="Proteomes" id="UP001157439">
    <property type="component" value="Unassembled WGS sequence"/>
</dbReference>
<dbReference type="EMBL" id="BSPO01000001">
    <property type="protein sequence ID" value="GLS82328.1"/>
    <property type="molecule type" value="Genomic_DNA"/>
</dbReference>
<comment type="caution">
    <text evidence="4">The sequence shown here is derived from an EMBL/GenBank/DDBJ whole genome shotgun (WGS) entry which is preliminary data.</text>
</comment>
<dbReference type="PRINTS" id="PR00455">
    <property type="entry name" value="HTHTETR"/>
</dbReference>
<reference evidence="4 5" key="1">
    <citation type="journal article" date="2014" name="Int. J. Syst. Evol. Microbiol.">
        <title>Complete genome sequence of Corynebacterium casei LMG S-19264T (=DSM 44701T), isolated from a smear-ripened cheese.</title>
        <authorList>
            <consortium name="US DOE Joint Genome Institute (JGI-PGF)"/>
            <person name="Walter F."/>
            <person name="Albersmeier A."/>
            <person name="Kalinowski J."/>
            <person name="Ruckert C."/>
        </authorList>
    </citation>
    <scope>NUCLEOTIDE SEQUENCE [LARGE SCALE GENOMIC DNA]</scope>
    <source>
        <strain evidence="4 5">NBRC 112785</strain>
    </source>
</reference>
<organism evidence="4 5">
    <name type="scientific">Paraferrimonas haliotis</name>
    <dbReference type="NCBI Taxonomy" id="2013866"/>
    <lineage>
        <taxon>Bacteria</taxon>
        <taxon>Pseudomonadati</taxon>
        <taxon>Pseudomonadota</taxon>
        <taxon>Gammaproteobacteria</taxon>
        <taxon>Alteromonadales</taxon>
        <taxon>Ferrimonadaceae</taxon>
        <taxon>Paraferrimonas</taxon>
    </lineage>
</organism>
<gene>
    <name evidence="4" type="ORF">GCM10007894_03050</name>
</gene>
<dbReference type="InterPro" id="IPR050624">
    <property type="entry name" value="HTH-type_Tx_Regulator"/>
</dbReference>
<dbReference type="RefSeq" id="WP_095500083.1">
    <property type="nucleotide sequence ID" value="NZ_BSPO01000001.1"/>
</dbReference>
<dbReference type="PANTHER" id="PTHR43479:SF11">
    <property type="entry name" value="ACREF_ENVCD OPERON REPRESSOR-RELATED"/>
    <property type="match status" value="1"/>
</dbReference>
<protein>
    <submittedName>
        <fullName evidence="4">TetR family transcriptional regulator</fullName>
    </submittedName>
</protein>
<name>A0AA37TME9_9GAMM</name>
<dbReference type="GO" id="GO:0003677">
    <property type="term" value="F:DNA binding"/>
    <property type="evidence" value="ECO:0007669"/>
    <property type="project" value="UniProtKB-UniRule"/>
</dbReference>
<dbReference type="Gene3D" id="1.10.357.10">
    <property type="entry name" value="Tetracycline Repressor, domain 2"/>
    <property type="match status" value="1"/>
</dbReference>
<keyword evidence="1 2" id="KW-0238">DNA-binding</keyword>